<dbReference type="EMBL" id="VFQX01000048">
    <property type="protein sequence ID" value="KAF0975020.1"/>
    <property type="molecule type" value="Genomic_DNA"/>
</dbReference>
<sequence length="200" mass="22580">MFKLVNHLSSPAYKKRSLQCFTILGCCHPQQQPFSINLFHHNNNPESRTKIHFRKGIKIGEKATLKRRFSAQDVSDFARLSGDYNPLHFDSEFAKQNGLFKDRIVHGVLVSSLLSNLAGTVMPGAGSIYMSQELKFLRPVYIDQEIEASVVLKEAQSTRKSGDKKVIFVVETEIRSVDNGDLLVCGISRLYHANLEVIEQ</sequence>
<dbReference type="PANTHER" id="PTHR43437:SF3">
    <property type="entry name" value="HYDROXYACYL-THIOESTER DEHYDRATASE TYPE 2, MITOCHONDRIAL"/>
    <property type="match status" value="1"/>
</dbReference>
<dbReference type="Gene3D" id="3.10.129.10">
    <property type="entry name" value="Hotdog Thioesterase"/>
    <property type="match status" value="1"/>
</dbReference>
<evidence type="ECO:0000313" key="3">
    <source>
        <dbReference type="Proteomes" id="UP000444721"/>
    </source>
</evidence>
<dbReference type="InterPro" id="IPR050965">
    <property type="entry name" value="UPF0336/Enoyl-CoA_hydratase"/>
</dbReference>
<dbReference type="AlphaFoldDB" id="A0A6A5BLY5"/>
<dbReference type="CDD" id="cd03449">
    <property type="entry name" value="R_hydratase"/>
    <property type="match status" value="1"/>
</dbReference>
<dbReference type="Proteomes" id="UP000444721">
    <property type="component" value="Unassembled WGS sequence"/>
</dbReference>
<dbReference type="VEuPathDB" id="AmoebaDB:FDP41_005773"/>
<dbReference type="GO" id="GO:0006633">
    <property type="term" value="P:fatty acid biosynthetic process"/>
    <property type="evidence" value="ECO:0007669"/>
    <property type="project" value="TreeGrafter"/>
</dbReference>
<dbReference type="RefSeq" id="XP_044559733.1">
    <property type="nucleotide sequence ID" value="XM_044709334.1"/>
</dbReference>
<dbReference type="SUPFAM" id="SSF54637">
    <property type="entry name" value="Thioesterase/thiol ester dehydrase-isomerase"/>
    <property type="match status" value="1"/>
</dbReference>
<dbReference type="InterPro" id="IPR029069">
    <property type="entry name" value="HotDog_dom_sf"/>
</dbReference>
<dbReference type="GO" id="GO:0019171">
    <property type="term" value="F:(3R)-hydroxyacyl-[acyl-carrier-protein] dehydratase activity"/>
    <property type="evidence" value="ECO:0007669"/>
    <property type="project" value="TreeGrafter"/>
</dbReference>
<dbReference type="GeneID" id="68112991"/>
<keyword evidence="3" id="KW-1185">Reference proteome</keyword>
<reference evidence="2 3" key="1">
    <citation type="journal article" date="2019" name="Sci. Rep.">
        <title>Nanopore sequencing improves the draft genome of the human pathogenic amoeba Naegleria fowleri.</title>
        <authorList>
            <person name="Liechti N."/>
            <person name="Schurch N."/>
            <person name="Bruggmann R."/>
            <person name="Wittwer M."/>
        </authorList>
    </citation>
    <scope>NUCLEOTIDE SEQUENCE [LARGE SCALE GENOMIC DNA]</scope>
    <source>
        <strain evidence="2 3">ATCC 30894</strain>
    </source>
</reference>
<comment type="caution">
    <text evidence="2">The sequence shown here is derived from an EMBL/GenBank/DDBJ whole genome shotgun (WGS) entry which is preliminary data.</text>
</comment>
<organism evidence="2 3">
    <name type="scientific">Naegleria fowleri</name>
    <name type="common">Brain eating amoeba</name>
    <dbReference type="NCBI Taxonomy" id="5763"/>
    <lineage>
        <taxon>Eukaryota</taxon>
        <taxon>Discoba</taxon>
        <taxon>Heterolobosea</taxon>
        <taxon>Tetramitia</taxon>
        <taxon>Eutetramitia</taxon>
        <taxon>Vahlkampfiidae</taxon>
        <taxon>Naegleria</taxon>
    </lineage>
</organism>
<gene>
    <name evidence="2" type="ORF">FDP41_005773</name>
</gene>
<accession>A0A6A5BLY5</accession>
<evidence type="ECO:0000259" key="1">
    <source>
        <dbReference type="Pfam" id="PF01575"/>
    </source>
</evidence>
<dbReference type="PANTHER" id="PTHR43437">
    <property type="entry name" value="HYDROXYACYL-THIOESTER DEHYDRATASE TYPE 2, MITOCHONDRIAL-RELATED"/>
    <property type="match status" value="1"/>
</dbReference>
<dbReference type="VEuPathDB" id="AmoebaDB:NF0101960"/>
<dbReference type="Pfam" id="PF01575">
    <property type="entry name" value="MaoC_dehydratas"/>
    <property type="match status" value="1"/>
</dbReference>
<dbReference type="VEuPathDB" id="AmoebaDB:NfTy_045270"/>
<feature type="domain" description="MaoC-like" evidence="1">
    <location>
        <begin position="65"/>
        <end position="166"/>
    </location>
</feature>
<dbReference type="GO" id="GO:0005739">
    <property type="term" value="C:mitochondrion"/>
    <property type="evidence" value="ECO:0007669"/>
    <property type="project" value="TreeGrafter"/>
</dbReference>
<dbReference type="OrthoDB" id="3592703at2759"/>
<name>A0A6A5BLY5_NAEFO</name>
<protein>
    <recommendedName>
        <fullName evidence="1">MaoC-like domain-containing protein</fullName>
    </recommendedName>
</protein>
<evidence type="ECO:0000313" key="2">
    <source>
        <dbReference type="EMBL" id="KAF0975020.1"/>
    </source>
</evidence>
<proteinExistence type="predicted"/>
<dbReference type="InterPro" id="IPR002539">
    <property type="entry name" value="MaoC-like_dom"/>
</dbReference>